<dbReference type="InterPro" id="IPR012338">
    <property type="entry name" value="Beta-lactam/transpept-like"/>
</dbReference>
<feature type="region of interest" description="Disordered" evidence="6">
    <location>
        <begin position="251"/>
        <end position="275"/>
    </location>
</feature>
<comment type="catalytic activity">
    <reaction evidence="5">
        <text>a beta-lactam + H2O = a substituted beta-amino acid</text>
        <dbReference type="Rhea" id="RHEA:20401"/>
        <dbReference type="ChEBI" id="CHEBI:15377"/>
        <dbReference type="ChEBI" id="CHEBI:35627"/>
        <dbReference type="ChEBI" id="CHEBI:140347"/>
        <dbReference type="EC" id="3.5.2.6"/>
    </reaction>
</comment>
<dbReference type="SUPFAM" id="SSF56601">
    <property type="entry name" value="beta-lactamase/transpeptidase-like"/>
    <property type="match status" value="1"/>
</dbReference>
<evidence type="ECO:0000256" key="6">
    <source>
        <dbReference type="SAM" id="MobiDB-lite"/>
    </source>
</evidence>
<feature type="signal peptide" evidence="7">
    <location>
        <begin position="1"/>
        <end position="23"/>
    </location>
</feature>
<evidence type="ECO:0000259" key="8">
    <source>
        <dbReference type="Pfam" id="PF13354"/>
    </source>
</evidence>
<organism evidence="9 10">
    <name type="scientific">Promicromonospora aerolata</name>
    <dbReference type="NCBI Taxonomy" id="195749"/>
    <lineage>
        <taxon>Bacteria</taxon>
        <taxon>Bacillati</taxon>
        <taxon>Actinomycetota</taxon>
        <taxon>Actinomycetes</taxon>
        <taxon>Micrococcales</taxon>
        <taxon>Promicromonosporaceae</taxon>
        <taxon>Promicromonospora</taxon>
    </lineage>
</organism>
<dbReference type="InterPro" id="IPR045155">
    <property type="entry name" value="Beta-lactam_cat"/>
</dbReference>
<dbReference type="Gene3D" id="3.40.710.10">
    <property type="entry name" value="DD-peptidase/beta-lactamase superfamily"/>
    <property type="match status" value="1"/>
</dbReference>
<dbReference type="InterPro" id="IPR000871">
    <property type="entry name" value="Beta-lactam_class-A"/>
</dbReference>
<feature type="compositionally biased region" description="Low complexity" evidence="6">
    <location>
        <begin position="28"/>
        <end position="47"/>
    </location>
</feature>
<proteinExistence type="inferred from homology"/>
<evidence type="ECO:0000313" key="9">
    <source>
        <dbReference type="EMBL" id="MFD2024945.1"/>
    </source>
</evidence>
<feature type="region of interest" description="Disordered" evidence="6">
    <location>
        <begin position="28"/>
        <end position="53"/>
    </location>
</feature>
<evidence type="ECO:0000313" key="10">
    <source>
        <dbReference type="Proteomes" id="UP001597338"/>
    </source>
</evidence>
<name>A0ABW4V2E0_9MICO</name>
<dbReference type="PANTHER" id="PTHR35333:SF3">
    <property type="entry name" value="BETA-LACTAMASE-TYPE TRANSPEPTIDASE FOLD CONTAINING PROTEIN"/>
    <property type="match status" value="1"/>
</dbReference>
<dbReference type="Pfam" id="PF13354">
    <property type="entry name" value="Beta-lactamase2"/>
    <property type="match status" value="1"/>
</dbReference>
<feature type="chain" id="PRO_5046636867" description="Beta-lactamase" evidence="7">
    <location>
        <begin position="24"/>
        <end position="317"/>
    </location>
</feature>
<gene>
    <name evidence="9" type="primary">bla</name>
    <name evidence="9" type="ORF">ACFSL2_05420</name>
</gene>
<evidence type="ECO:0000256" key="3">
    <source>
        <dbReference type="ARBA" id="ARBA00022801"/>
    </source>
</evidence>
<dbReference type="PRINTS" id="PR00118">
    <property type="entry name" value="BLACTAMASEA"/>
</dbReference>
<dbReference type="InterPro" id="IPR023650">
    <property type="entry name" value="Beta-lactam_class-A_AS"/>
</dbReference>
<sequence>MYRNLRRLAPLVASAALVLSACAPGSAEEAPAGPAAAGPTTTGPTATKQASPPAPVIDVADELGRLEEKYHAVVGLYAMDTGDGTRVAHRADDRFAFASTFKALAAGAVLERSSADELARVVTYDATDLVEYSPVTEQHVGTGMTMLEIIDAAVQVSDNTAGNLLLDALDGPSGLQAALRAVGDETTVSARYEPELNDVTPGDDRDTSTARALAGDLRAYALGDVLDDAGRKTLVEALKGSATGNETIRAGVPDGWDVGNKTGTSGNGGRNDIGVLWPPDGEPIVLAILTRTEDPDAEPDDALLAEATAVAMEALTR</sequence>
<reference evidence="10" key="1">
    <citation type="journal article" date="2019" name="Int. J. Syst. Evol. Microbiol.">
        <title>The Global Catalogue of Microorganisms (GCM) 10K type strain sequencing project: providing services to taxonomists for standard genome sequencing and annotation.</title>
        <authorList>
            <consortium name="The Broad Institute Genomics Platform"/>
            <consortium name="The Broad Institute Genome Sequencing Center for Infectious Disease"/>
            <person name="Wu L."/>
            <person name="Ma J."/>
        </authorList>
    </citation>
    <scope>NUCLEOTIDE SEQUENCE [LARGE SCALE GENOMIC DNA]</scope>
    <source>
        <strain evidence="10">CCM 7043</strain>
    </source>
</reference>
<evidence type="ECO:0000256" key="2">
    <source>
        <dbReference type="ARBA" id="ARBA00012865"/>
    </source>
</evidence>
<keyword evidence="7" id="KW-0732">Signal</keyword>
<dbReference type="NCBIfam" id="NF033103">
    <property type="entry name" value="bla_class_A"/>
    <property type="match status" value="1"/>
</dbReference>
<keyword evidence="4 5" id="KW-0046">Antibiotic resistance</keyword>
<dbReference type="PROSITE" id="PS00146">
    <property type="entry name" value="BETA_LACTAMASE_A"/>
    <property type="match status" value="1"/>
</dbReference>
<protein>
    <recommendedName>
        <fullName evidence="2 5">Beta-lactamase</fullName>
        <ecNumber evidence="2 5">3.5.2.6</ecNumber>
    </recommendedName>
</protein>
<dbReference type="EC" id="3.5.2.6" evidence="2 5"/>
<comment type="caution">
    <text evidence="9">The sequence shown here is derived from an EMBL/GenBank/DDBJ whole genome shotgun (WGS) entry which is preliminary data.</text>
</comment>
<keyword evidence="3 5" id="KW-0378">Hydrolase</keyword>
<dbReference type="PROSITE" id="PS51257">
    <property type="entry name" value="PROKAR_LIPOPROTEIN"/>
    <property type="match status" value="1"/>
</dbReference>
<evidence type="ECO:0000256" key="1">
    <source>
        <dbReference type="ARBA" id="ARBA00009009"/>
    </source>
</evidence>
<feature type="domain" description="Beta-lactamase class A catalytic" evidence="8">
    <location>
        <begin position="75"/>
        <end position="290"/>
    </location>
</feature>
<evidence type="ECO:0000256" key="5">
    <source>
        <dbReference type="RuleBase" id="RU361140"/>
    </source>
</evidence>
<comment type="similarity">
    <text evidence="1 5">Belongs to the class-A beta-lactamase family.</text>
</comment>
<dbReference type="RefSeq" id="WP_377196866.1">
    <property type="nucleotide sequence ID" value="NZ_JBHUHF010000001.1"/>
</dbReference>
<evidence type="ECO:0000256" key="4">
    <source>
        <dbReference type="ARBA" id="ARBA00023251"/>
    </source>
</evidence>
<dbReference type="PANTHER" id="PTHR35333">
    <property type="entry name" value="BETA-LACTAMASE"/>
    <property type="match status" value="1"/>
</dbReference>
<accession>A0ABW4V2E0</accession>
<dbReference type="Proteomes" id="UP001597338">
    <property type="component" value="Unassembled WGS sequence"/>
</dbReference>
<evidence type="ECO:0000256" key="7">
    <source>
        <dbReference type="SAM" id="SignalP"/>
    </source>
</evidence>
<dbReference type="EMBL" id="JBHUHF010000001">
    <property type="protein sequence ID" value="MFD2024945.1"/>
    <property type="molecule type" value="Genomic_DNA"/>
</dbReference>
<keyword evidence="10" id="KW-1185">Reference proteome</keyword>
<dbReference type="GO" id="GO:0008800">
    <property type="term" value="F:beta-lactamase activity"/>
    <property type="evidence" value="ECO:0007669"/>
    <property type="project" value="UniProtKB-EC"/>
</dbReference>